<keyword evidence="4 8" id="KW-0812">Transmembrane</keyword>
<dbReference type="InterPro" id="IPR050391">
    <property type="entry name" value="Mito_Metabolite_Transporter"/>
</dbReference>
<keyword evidence="7 8" id="KW-0472">Membrane</keyword>
<evidence type="ECO:0000256" key="2">
    <source>
        <dbReference type="ARBA" id="ARBA00006375"/>
    </source>
</evidence>
<dbReference type="GO" id="GO:0016020">
    <property type="term" value="C:membrane"/>
    <property type="evidence" value="ECO:0007669"/>
    <property type="project" value="UniProtKB-SubCell"/>
</dbReference>
<gene>
    <name evidence="10" type="ORF">MSAN_02418800</name>
</gene>
<dbReference type="EMBL" id="JACAZH010000054">
    <property type="protein sequence ID" value="KAF7333598.1"/>
    <property type="molecule type" value="Genomic_DNA"/>
</dbReference>
<evidence type="ECO:0000256" key="1">
    <source>
        <dbReference type="ARBA" id="ARBA00004141"/>
    </source>
</evidence>
<evidence type="ECO:0000256" key="6">
    <source>
        <dbReference type="ARBA" id="ARBA00022989"/>
    </source>
</evidence>
<evidence type="ECO:0000313" key="10">
    <source>
        <dbReference type="EMBL" id="KAF7333598.1"/>
    </source>
</evidence>
<keyword evidence="5" id="KW-0677">Repeat</keyword>
<dbReference type="AlphaFoldDB" id="A0A8H7CFJ4"/>
<protein>
    <submittedName>
        <fullName evidence="10">Uncharacterized protein</fullName>
    </submittedName>
</protein>
<evidence type="ECO:0000256" key="5">
    <source>
        <dbReference type="ARBA" id="ARBA00022737"/>
    </source>
</evidence>
<sequence>MSSTPQKKQPYPFWLGGVAATIAASITHPLDLTKVRLQASGDKRMIESIKKTYRTADVVLDVPLGAYDESKKILSAGEGCACVEACTGRSMAGGIAGFVGNPGEIVMVRLQGDFAKPPEKRFNYKHCFRCAVFVYVSSCVFFRLDHMVREEGPSSLARRFGPDVFRGILKNANTTSLKAELLKTSYFQDNIFCHFTAVSLLGTVAYHRLPPRRRPQIPIMNASGPGSSSTMGVIARRSRTRRHVHVQTGCRRGRGCSRRRY</sequence>
<dbReference type="InterPro" id="IPR023395">
    <property type="entry name" value="MCP_dom_sf"/>
</dbReference>
<comment type="similarity">
    <text evidence="2 9">Belongs to the mitochondrial carrier (TC 2.A.29) family.</text>
</comment>
<evidence type="ECO:0000256" key="8">
    <source>
        <dbReference type="PROSITE-ProRule" id="PRU00282"/>
    </source>
</evidence>
<evidence type="ECO:0000256" key="3">
    <source>
        <dbReference type="ARBA" id="ARBA00022448"/>
    </source>
</evidence>
<dbReference type="PANTHER" id="PTHR45618">
    <property type="entry name" value="MITOCHONDRIAL DICARBOXYLATE CARRIER-RELATED"/>
    <property type="match status" value="1"/>
</dbReference>
<keyword evidence="3 9" id="KW-0813">Transport</keyword>
<organism evidence="10 11">
    <name type="scientific">Mycena sanguinolenta</name>
    <dbReference type="NCBI Taxonomy" id="230812"/>
    <lineage>
        <taxon>Eukaryota</taxon>
        <taxon>Fungi</taxon>
        <taxon>Dikarya</taxon>
        <taxon>Basidiomycota</taxon>
        <taxon>Agaricomycotina</taxon>
        <taxon>Agaricomycetes</taxon>
        <taxon>Agaricomycetidae</taxon>
        <taxon>Agaricales</taxon>
        <taxon>Marasmiineae</taxon>
        <taxon>Mycenaceae</taxon>
        <taxon>Mycena</taxon>
    </lineage>
</organism>
<comment type="subcellular location">
    <subcellularLocation>
        <location evidence="1">Membrane</location>
        <topology evidence="1">Multi-pass membrane protein</topology>
    </subcellularLocation>
</comment>
<name>A0A8H7CFJ4_9AGAR</name>
<evidence type="ECO:0000256" key="7">
    <source>
        <dbReference type="ARBA" id="ARBA00023136"/>
    </source>
</evidence>
<dbReference type="InterPro" id="IPR018108">
    <property type="entry name" value="MCP_transmembrane"/>
</dbReference>
<dbReference type="Gene3D" id="1.50.40.10">
    <property type="entry name" value="Mitochondrial carrier domain"/>
    <property type="match status" value="1"/>
</dbReference>
<keyword evidence="11" id="KW-1185">Reference proteome</keyword>
<dbReference type="PROSITE" id="PS50920">
    <property type="entry name" value="SOLCAR"/>
    <property type="match status" value="1"/>
</dbReference>
<comment type="caution">
    <text evidence="10">The sequence shown here is derived from an EMBL/GenBank/DDBJ whole genome shotgun (WGS) entry which is preliminary data.</text>
</comment>
<dbReference type="Pfam" id="PF00153">
    <property type="entry name" value="Mito_carr"/>
    <property type="match status" value="2"/>
</dbReference>
<keyword evidence="6" id="KW-1133">Transmembrane helix</keyword>
<proteinExistence type="inferred from homology"/>
<dbReference type="Proteomes" id="UP000623467">
    <property type="component" value="Unassembled WGS sequence"/>
</dbReference>
<dbReference type="SUPFAM" id="SSF103506">
    <property type="entry name" value="Mitochondrial carrier"/>
    <property type="match status" value="1"/>
</dbReference>
<evidence type="ECO:0000256" key="4">
    <source>
        <dbReference type="ARBA" id="ARBA00022692"/>
    </source>
</evidence>
<accession>A0A8H7CFJ4</accession>
<reference evidence="10" key="1">
    <citation type="submission" date="2020-05" db="EMBL/GenBank/DDBJ databases">
        <title>Mycena genomes resolve the evolution of fungal bioluminescence.</title>
        <authorList>
            <person name="Tsai I.J."/>
        </authorList>
    </citation>
    <scope>NUCLEOTIDE SEQUENCE</scope>
    <source>
        <strain evidence="10">160909Yilan</strain>
    </source>
</reference>
<dbReference type="OrthoDB" id="448427at2759"/>
<evidence type="ECO:0000256" key="9">
    <source>
        <dbReference type="RuleBase" id="RU000488"/>
    </source>
</evidence>
<feature type="repeat" description="Solcar" evidence="8">
    <location>
        <begin position="80"/>
        <end position="184"/>
    </location>
</feature>
<evidence type="ECO:0000313" key="11">
    <source>
        <dbReference type="Proteomes" id="UP000623467"/>
    </source>
</evidence>